<dbReference type="SUPFAM" id="SSF52540">
    <property type="entry name" value="P-loop containing nucleoside triphosphate hydrolases"/>
    <property type="match status" value="1"/>
</dbReference>
<dbReference type="EMBL" id="PQGE01000006">
    <property type="protein sequence ID" value="POP45625.1"/>
    <property type="molecule type" value="Genomic_DNA"/>
</dbReference>
<dbReference type="InterPro" id="IPR018310">
    <property type="entry name" value="Put_endonuclease_Z1-dom"/>
</dbReference>
<dbReference type="InterPro" id="IPR027417">
    <property type="entry name" value="P-loop_NTPase"/>
</dbReference>
<accession>A0A2P5GQH1</accession>
<dbReference type="EMBL" id="PQGD01000008">
    <property type="protein sequence ID" value="POP48786.1"/>
    <property type="molecule type" value="Genomic_DNA"/>
</dbReference>
<evidence type="ECO:0000313" key="5">
    <source>
        <dbReference type="Proteomes" id="UP000247005"/>
    </source>
</evidence>
<proteinExistence type="predicted"/>
<gene>
    <name evidence="3" type="ORF">CHU32_11765</name>
    <name evidence="2" type="ORF">CHU33_08835</name>
</gene>
<organism evidence="3 5">
    <name type="scientific">Superficieibacter electus</name>
    <dbReference type="NCBI Taxonomy" id="2022662"/>
    <lineage>
        <taxon>Bacteria</taxon>
        <taxon>Pseudomonadati</taxon>
        <taxon>Pseudomonadota</taxon>
        <taxon>Gammaproteobacteria</taxon>
        <taxon>Enterobacterales</taxon>
        <taxon>Enterobacteriaceae</taxon>
        <taxon>Superficieibacter</taxon>
    </lineage>
</organism>
<comment type="caution">
    <text evidence="3">The sequence shown here is derived from an EMBL/GenBank/DDBJ whole genome shotgun (WGS) entry which is preliminary data.</text>
</comment>
<evidence type="ECO:0000313" key="2">
    <source>
        <dbReference type="EMBL" id="POP45625.1"/>
    </source>
</evidence>
<protein>
    <submittedName>
        <fullName evidence="3">Alpha-1,4 polygalactosaminidase</fullName>
    </submittedName>
</protein>
<dbReference type="AlphaFoldDB" id="A0A2P5GQH1"/>
<dbReference type="OrthoDB" id="436461at2"/>
<dbReference type="Proteomes" id="UP000247005">
    <property type="component" value="Unassembled WGS sequence"/>
</dbReference>
<dbReference type="Pfam" id="PF10593">
    <property type="entry name" value="Z1"/>
    <property type="match status" value="1"/>
</dbReference>
<dbReference type="RefSeq" id="WP_103675714.1">
    <property type="nucleotide sequence ID" value="NZ_PQGD01000008.1"/>
</dbReference>
<name>A0A2P5GQH1_9ENTR</name>
<evidence type="ECO:0000313" key="4">
    <source>
        <dbReference type="Proteomes" id="UP000237073"/>
    </source>
</evidence>
<evidence type="ECO:0000313" key="3">
    <source>
        <dbReference type="EMBL" id="POP48786.1"/>
    </source>
</evidence>
<feature type="domain" description="Putative endonuclease Z1" evidence="1">
    <location>
        <begin position="298"/>
        <end position="509"/>
    </location>
</feature>
<evidence type="ECO:0000259" key="1">
    <source>
        <dbReference type="Pfam" id="PF10593"/>
    </source>
</evidence>
<keyword evidence="4" id="KW-1185">Reference proteome</keyword>
<sequence>MSLETRNDFINNGMNWSPEKGKETEAFLEQSGMPDGAKEKLLEDAITILSRGVSPEIENGQETGLIVGYVQSGKTMSFETVVALARDNGFHIVIVVAGTSNPLLAQSSSRLKKDLGLNDSKRGRRWVQLENPSSYDTAGQVIRSTLSISKDSSTEDIYKQTILITVLKNHKRINKLAEILEALDLNGTSVLIIDDEADQVSLNTGVSQGEESATYGCLMRLRKALPNHTYLQYTATPQAPLLISIIDSLSPNFVKVLEPGDAYVGGRDFFGSNSAYINIIPPSEVPTKDNPLSHPPSSLLDALRIFMVGVTVGISESGNTGNRSMLVHPSHLTSQHKEYYGWVRSIFDEWHRCLALRDDDPDKIDLLSEFRESYDQLNTTAALPSFDKIINSFSIAFKSTQIVEVNARTNKTPAIDWQHKYGWILVGGIAVDRGFTVEGLTVTYMPRGIGVGNADTIQQRARFFGYKKSYLGFCRVYLEQSTLDAFRNYVTHEEDIRRQLKEIEVSNKSLNSWKRAFLLDLDLKPCRDSVLAFDYMHTKFSDKWVVPKITYPSEAVVIENKNTVSEFLNRLSMRCDEGHVDRTETQKHYVCDNVLVSDLFENLLVKIRVTGNSNSQNNTALLLHLAKAIERDSTESCIVYRMSPNEKRVRNVDSYLFQGAYPATHARRGEIYPGDSSIKDNERVSVQIHFIDLKQGDKIIISNVPVVAVWIPRRLACSIIIQHQS</sequence>
<dbReference type="Proteomes" id="UP000237073">
    <property type="component" value="Unassembled WGS sequence"/>
</dbReference>
<reference evidence="4 5" key="1">
    <citation type="submission" date="2018-01" db="EMBL/GenBank/DDBJ databases">
        <title>Superficieibacter electus gen. nov., sp. nov., an extended-spectrum beta-lactamase possessing member of the Enterobacteriaceae family, isolated from intensive care unit surfaces.</title>
        <authorList>
            <person name="Potter R.F."/>
            <person name="D'Souza A.W."/>
        </authorList>
    </citation>
    <scope>NUCLEOTIDE SEQUENCE [LARGE SCALE GENOMIC DNA]</scope>
    <source>
        <strain evidence="3 5">BP-1</strain>
        <strain evidence="2 4">BP-2</strain>
    </source>
</reference>